<dbReference type="OrthoDB" id="5731381at2"/>
<accession>B8KQE2</accession>
<dbReference type="HOGENOM" id="CLU_1203668_0_0_6"/>
<gene>
    <name evidence="2" type="ORF">NOR51B_2020</name>
</gene>
<keyword evidence="3" id="KW-1185">Reference proteome</keyword>
<evidence type="ECO:0000256" key="1">
    <source>
        <dbReference type="SAM" id="MobiDB-lite"/>
    </source>
</evidence>
<feature type="region of interest" description="Disordered" evidence="1">
    <location>
        <begin position="43"/>
        <end position="70"/>
    </location>
</feature>
<sequence>MTASYDTTHPAAADDQWANEQRRRWMVSQLGIANLVSRYDAPGARPTTRWRPPESAAKATSVSTEGRVRPSTALPYGQKVVAGEPVSALNATPDAKPGLASAAQSPMQSPVQSAPAFSLLLARAGNWLWVEYLPDRLIRSEQLHLLAAMARALSGAPATFEHRQFDWPINDNPNLPRDHTAARQSIAGLLGRWRQGASIAGTVLLGESAEGYVEITEESTVLRLPSTSKMLSDTRLKRDAWAVMRPHAVKP</sequence>
<evidence type="ECO:0000313" key="2">
    <source>
        <dbReference type="EMBL" id="EED36072.1"/>
    </source>
</evidence>
<dbReference type="RefSeq" id="WP_009020816.1">
    <property type="nucleotide sequence ID" value="NZ_DS999411.1"/>
</dbReference>
<organism evidence="2 3">
    <name type="scientific">Luminiphilus syltensis NOR5-1B</name>
    <dbReference type="NCBI Taxonomy" id="565045"/>
    <lineage>
        <taxon>Bacteria</taxon>
        <taxon>Pseudomonadati</taxon>
        <taxon>Pseudomonadota</taxon>
        <taxon>Gammaproteobacteria</taxon>
        <taxon>Cellvibrionales</taxon>
        <taxon>Halieaceae</taxon>
        <taxon>Luminiphilus</taxon>
    </lineage>
</organism>
<dbReference type="AlphaFoldDB" id="B8KQE2"/>
<evidence type="ECO:0000313" key="3">
    <source>
        <dbReference type="Proteomes" id="UP000004699"/>
    </source>
</evidence>
<name>B8KQE2_9GAMM</name>
<dbReference type="Proteomes" id="UP000004699">
    <property type="component" value="Unassembled WGS sequence"/>
</dbReference>
<dbReference type="EMBL" id="DS999411">
    <property type="protein sequence ID" value="EED36072.1"/>
    <property type="molecule type" value="Genomic_DNA"/>
</dbReference>
<proteinExistence type="predicted"/>
<dbReference type="STRING" id="565045.NOR51B_2020"/>
<protein>
    <submittedName>
        <fullName evidence="2">Uncharacterized protein</fullName>
    </submittedName>
</protein>
<reference evidence="3" key="1">
    <citation type="journal article" date="2013" name="BMC Microbiol.">
        <title>Taxonomy and evolution of bacteriochlorophyll a-containing members of the OM60/NOR5 clade of marine gammaproteobacteria: description of Luminiphilus syltensis gen. nov., sp. nov., reclassification of Haliea rubra as Pseudohaliea rubra gen. nov., comb. nov., and emendation of Chromatocurvus halotolerans.</title>
        <authorList>
            <person name="Spring S."/>
            <person name="Riedel T."/>
            <person name="Sproer C."/>
            <person name="Yan S."/>
            <person name="Harder J."/>
            <person name="Fuchs B.M."/>
        </authorList>
    </citation>
    <scope>NUCLEOTIDE SEQUENCE [LARGE SCALE GENOMIC DNA]</scope>
    <source>
        <strain evidence="3">NOR51-B</strain>
    </source>
</reference>